<dbReference type="InterPro" id="IPR007110">
    <property type="entry name" value="Ig-like_dom"/>
</dbReference>
<evidence type="ECO:0000313" key="8">
    <source>
        <dbReference type="Ensembl" id="ENSTNIP00000014430.1"/>
    </source>
</evidence>
<dbReference type="InParanoid" id="H3D1P2"/>
<dbReference type="InterPro" id="IPR003599">
    <property type="entry name" value="Ig_sub"/>
</dbReference>
<evidence type="ECO:0000256" key="5">
    <source>
        <dbReference type="ARBA" id="ARBA00023768"/>
    </source>
</evidence>
<keyword evidence="4" id="KW-0965">Cell junction</keyword>
<evidence type="ECO:0000256" key="2">
    <source>
        <dbReference type="ARBA" id="ARBA00004536"/>
    </source>
</evidence>
<dbReference type="InterPro" id="IPR013106">
    <property type="entry name" value="Ig_V-set"/>
</dbReference>
<dbReference type="AlphaFoldDB" id="H3D1P2"/>
<feature type="region of interest" description="Disordered" evidence="6">
    <location>
        <begin position="241"/>
        <end position="265"/>
    </location>
</feature>
<dbReference type="Gene3D" id="2.60.40.10">
    <property type="entry name" value="Immunoglobulins"/>
    <property type="match status" value="2"/>
</dbReference>
<evidence type="ECO:0000256" key="3">
    <source>
        <dbReference type="ARBA" id="ARBA00022427"/>
    </source>
</evidence>
<dbReference type="OMA" id="GYRTHQG"/>
<feature type="domain" description="Ig-like" evidence="7">
    <location>
        <begin position="4"/>
        <end position="118"/>
    </location>
</feature>
<evidence type="ECO:0000256" key="1">
    <source>
        <dbReference type="ARBA" id="ARBA00004435"/>
    </source>
</evidence>
<keyword evidence="3" id="KW-0796">Tight junction</keyword>
<proteinExistence type="predicted"/>
<reference evidence="9" key="1">
    <citation type="journal article" date="2004" name="Nature">
        <title>Genome duplication in the teleost fish Tetraodon nigroviridis reveals the early vertebrate proto-karyotype.</title>
        <authorList>
            <person name="Jaillon O."/>
            <person name="Aury J.-M."/>
            <person name="Brunet F."/>
            <person name="Petit J.-L."/>
            <person name="Stange-Thomann N."/>
            <person name="Mauceli E."/>
            <person name="Bouneau L."/>
            <person name="Fischer C."/>
            <person name="Ozouf-Costaz C."/>
            <person name="Bernot A."/>
            <person name="Nicaud S."/>
            <person name="Jaffe D."/>
            <person name="Fisher S."/>
            <person name="Lutfalla G."/>
            <person name="Dossat C."/>
            <person name="Segurens B."/>
            <person name="Dasilva C."/>
            <person name="Salanoubat M."/>
            <person name="Levy M."/>
            <person name="Boudet N."/>
            <person name="Castellano S."/>
            <person name="Anthouard V."/>
            <person name="Jubin C."/>
            <person name="Castelli V."/>
            <person name="Katinka M."/>
            <person name="Vacherie B."/>
            <person name="Biemont C."/>
            <person name="Skalli Z."/>
            <person name="Cattolico L."/>
            <person name="Poulain J."/>
            <person name="De Berardinis V."/>
            <person name="Cruaud C."/>
            <person name="Duprat S."/>
            <person name="Brottier P."/>
            <person name="Coutanceau J.-P."/>
            <person name="Gouzy J."/>
            <person name="Parra G."/>
            <person name="Lardier G."/>
            <person name="Chapple C."/>
            <person name="McKernan K.J."/>
            <person name="McEwan P."/>
            <person name="Bosak S."/>
            <person name="Kellis M."/>
            <person name="Volff J.-N."/>
            <person name="Guigo R."/>
            <person name="Zody M.C."/>
            <person name="Mesirov J."/>
            <person name="Lindblad-Toh K."/>
            <person name="Birren B."/>
            <person name="Nusbaum C."/>
            <person name="Kahn D."/>
            <person name="Robinson-Rechavi M."/>
            <person name="Laudet V."/>
            <person name="Schachter V."/>
            <person name="Quetier F."/>
            <person name="Saurin W."/>
            <person name="Scarpelli C."/>
            <person name="Wincker P."/>
            <person name="Lander E.S."/>
            <person name="Weissenbach J."/>
            <person name="Roest Crollius H."/>
        </authorList>
    </citation>
    <scope>NUCLEOTIDE SEQUENCE [LARGE SCALE GENOMIC DNA]</scope>
</reference>
<dbReference type="SMART" id="SM00408">
    <property type="entry name" value="IGc2"/>
    <property type="match status" value="2"/>
</dbReference>
<organism evidence="8 9">
    <name type="scientific">Tetraodon nigroviridis</name>
    <name type="common">Spotted green pufferfish</name>
    <name type="synonym">Chelonodon nigroviridis</name>
    <dbReference type="NCBI Taxonomy" id="99883"/>
    <lineage>
        <taxon>Eukaryota</taxon>
        <taxon>Metazoa</taxon>
        <taxon>Chordata</taxon>
        <taxon>Craniata</taxon>
        <taxon>Vertebrata</taxon>
        <taxon>Euteleostomi</taxon>
        <taxon>Actinopterygii</taxon>
        <taxon>Neopterygii</taxon>
        <taxon>Teleostei</taxon>
        <taxon>Neoteleostei</taxon>
        <taxon>Acanthomorphata</taxon>
        <taxon>Eupercaria</taxon>
        <taxon>Tetraodontiformes</taxon>
        <taxon>Tetradontoidea</taxon>
        <taxon>Tetraodontidae</taxon>
        <taxon>Tetraodon</taxon>
    </lineage>
</organism>
<dbReference type="InterPro" id="IPR013783">
    <property type="entry name" value="Ig-like_fold"/>
</dbReference>
<dbReference type="Pfam" id="PF13927">
    <property type="entry name" value="Ig_3"/>
    <property type="match status" value="1"/>
</dbReference>
<evidence type="ECO:0000313" key="9">
    <source>
        <dbReference type="Proteomes" id="UP000007303"/>
    </source>
</evidence>
<dbReference type="Proteomes" id="UP000007303">
    <property type="component" value="Unassembled WGS sequence"/>
</dbReference>
<feature type="compositionally biased region" description="Polar residues" evidence="6">
    <location>
        <begin position="149"/>
        <end position="161"/>
    </location>
</feature>
<comment type="subcellular location">
    <subcellularLocation>
        <location evidence="5">Basolateral cell membrane</location>
        <topology evidence="5">Single-pass type I membrane protein</topology>
    </subcellularLocation>
    <subcellularLocation>
        <location evidence="2">Cell junction</location>
        <location evidence="2">Adherens junction</location>
    </subcellularLocation>
    <subcellularLocation>
        <location evidence="1">Cell junction</location>
        <location evidence="1">Tight junction</location>
    </subcellularLocation>
</comment>
<dbReference type="InterPro" id="IPR036179">
    <property type="entry name" value="Ig-like_dom_sf"/>
</dbReference>
<feature type="domain" description="Ig-like" evidence="7">
    <location>
        <begin position="124"/>
        <end position="211"/>
    </location>
</feature>
<evidence type="ECO:0000256" key="4">
    <source>
        <dbReference type="ARBA" id="ARBA00022949"/>
    </source>
</evidence>
<name>H3D1P2_TETNG</name>
<sequence length="265" mass="28381">AEAMEVTTTGPQTVQKARGETVKLGCTYTPGPQDIGELDIEWSHVNPDMTQRDQLVLSYTGGQTHRYGDPGVSARFSFTGSPNQGDASIAVSDLRPSDTATYHCKVKKAPGVDMRKVTLVVLVPPSTPKCWVEGAEEKGGPVSLRCKSPQGSTPMSYTWSRESGGAMPPTATQNADSGELLISNHSDANVGTYACEAKNSVGSARCHYALHAYNPTNRVGVIVGAVIGAKRRYEKELANEIREDSKAPESRPSSRHASLRSVLGY</sequence>
<evidence type="ECO:0000259" key="7">
    <source>
        <dbReference type="PROSITE" id="PS50835"/>
    </source>
</evidence>
<keyword evidence="9" id="KW-1185">Reference proteome</keyword>
<dbReference type="PANTHER" id="PTHR44468:SF2">
    <property type="entry name" value="V-SET AND IMMUNOGLOBULIN DOMAIN CONTAINING 8B ISOFORM X1"/>
    <property type="match status" value="1"/>
</dbReference>
<dbReference type="PANTHER" id="PTHR44468">
    <property type="entry name" value="COXSACKIEVIRUS AND ADENOVIRUS RECEPTOR-RELATED"/>
    <property type="match status" value="1"/>
</dbReference>
<dbReference type="InterPro" id="IPR003598">
    <property type="entry name" value="Ig_sub2"/>
</dbReference>
<dbReference type="SMART" id="SM00409">
    <property type="entry name" value="IG"/>
    <property type="match status" value="2"/>
</dbReference>
<evidence type="ECO:0000256" key="6">
    <source>
        <dbReference type="SAM" id="MobiDB-lite"/>
    </source>
</evidence>
<dbReference type="GeneTree" id="ENSGT00940000165076"/>
<reference evidence="8" key="2">
    <citation type="submission" date="2025-08" db="UniProtKB">
        <authorList>
            <consortium name="Ensembl"/>
        </authorList>
    </citation>
    <scope>IDENTIFICATION</scope>
</reference>
<dbReference type="GO" id="GO:0016323">
    <property type="term" value="C:basolateral plasma membrane"/>
    <property type="evidence" value="ECO:0007669"/>
    <property type="project" value="UniProtKB-SubCell"/>
</dbReference>
<dbReference type="Ensembl" id="ENSTNIT00000014629.1">
    <property type="protein sequence ID" value="ENSTNIP00000014430.1"/>
    <property type="gene ID" value="ENSTNIG00000011483.1"/>
</dbReference>
<accession>H3D1P2</accession>
<dbReference type="HOGENOM" id="CLU_040549_0_0_1"/>
<feature type="region of interest" description="Disordered" evidence="6">
    <location>
        <begin position="146"/>
        <end position="175"/>
    </location>
</feature>
<dbReference type="GO" id="GO:0005912">
    <property type="term" value="C:adherens junction"/>
    <property type="evidence" value="ECO:0007669"/>
    <property type="project" value="UniProtKB-SubCell"/>
</dbReference>
<dbReference type="PROSITE" id="PS50835">
    <property type="entry name" value="IG_LIKE"/>
    <property type="match status" value="2"/>
</dbReference>
<dbReference type="Pfam" id="PF07686">
    <property type="entry name" value="V-set"/>
    <property type="match status" value="1"/>
</dbReference>
<dbReference type="SUPFAM" id="SSF48726">
    <property type="entry name" value="Immunoglobulin"/>
    <property type="match status" value="2"/>
</dbReference>
<dbReference type="InterPro" id="IPR052307">
    <property type="entry name" value="EJ_Adhesion_Regulator"/>
</dbReference>
<dbReference type="SMART" id="SM00406">
    <property type="entry name" value="IGv"/>
    <property type="match status" value="1"/>
</dbReference>
<reference evidence="8" key="3">
    <citation type="submission" date="2025-09" db="UniProtKB">
        <authorList>
            <consortium name="Ensembl"/>
        </authorList>
    </citation>
    <scope>IDENTIFICATION</scope>
</reference>
<dbReference type="GO" id="GO:0005923">
    <property type="term" value="C:bicellular tight junction"/>
    <property type="evidence" value="ECO:0007669"/>
    <property type="project" value="UniProtKB-SubCell"/>
</dbReference>
<protein>
    <submittedName>
        <fullName evidence="8">V-set and immunoglobulin domain containing 8b</fullName>
    </submittedName>
</protein>